<keyword evidence="1" id="KW-1133">Transmembrane helix</keyword>
<keyword evidence="1" id="KW-0472">Membrane</keyword>
<protein>
    <submittedName>
        <fullName evidence="2">Uncharacterized protein</fullName>
    </submittedName>
</protein>
<keyword evidence="1" id="KW-0812">Transmembrane</keyword>
<gene>
    <name evidence="2" type="ORF">GLOIN_2v1583975</name>
</gene>
<comment type="caution">
    <text evidence="2">The sequence shown here is derived from an EMBL/GenBank/DDBJ whole genome shotgun (WGS) entry which is preliminary data.</text>
</comment>
<sequence>MRVSRSCLNQITFTFLTIALVQVYPNKDLTKESWYDNYRNYNKIFRGSEFFEFV</sequence>
<name>A0A2P4Q7N0_RHIID</name>
<accession>A0A2P4Q7N0</accession>
<proteinExistence type="predicted"/>
<reference evidence="2 3" key="1">
    <citation type="journal article" date="2013" name="Proc. Natl. Acad. Sci. U.S.A.">
        <title>Genome of an arbuscular mycorrhizal fungus provides insight into the oldest plant symbiosis.</title>
        <authorList>
            <person name="Tisserant E."/>
            <person name="Malbreil M."/>
            <person name="Kuo A."/>
            <person name="Kohler A."/>
            <person name="Symeonidi A."/>
            <person name="Balestrini R."/>
            <person name="Charron P."/>
            <person name="Duensing N."/>
            <person name="Frei Dit Frey N."/>
            <person name="Gianinazzi-Pearson V."/>
            <person name="Gilbert L.B."/>
            <person name="Handa Y."/>
            <person name="Herr J.R."/>
            <person name="Hijri M."/>
            <person name="Koul R."/>
            <person name="Kawaguchi M."/>
            <person name="Krajinski F."/>
            <person name="Lammers P.J."/>
            <person name="Masclaux F.G."/>
            <person name="Murat C."/>
            <person name="Morin E."/>
            <person name="Ndikumana S."/>
            <person name="Pagni M."/>
            <person name="Petitpierre D."/>
            <person name="Requena N."/>
            <person name="Rosikiewicz P."/>
            <person name="Riley R."/>
            <person name="Saito K."/>
            <person name="San Clemente H."/>
            <person name="Shapiro H."/>
            <person name="van Tuinen D."/>
            <person name="Becard G."/>
            <person name="Bonfante P."/>
            <person name="Paszkowski U."/>
            <person name="Shachar-Hill Y.Y."/>
            <person name="Tuskan G.A."/>
            <person name="Young P.W."/>
            <person name="Sanders I.R."/>
            <person name="Henrissat B."/>
            <person name="Rensing S.A."/>
            <person name="Grigoriev I.V."/>
            <person name="Corradi N."/>
            <person name="Roux C."/>
            <person name="Martin F."/>
        </authorList>
    </citation>
    <scope>NUCLEOTIDE SEQUENCE [LARGE SCALE GENOMIC DNA]</scope>
    <source>
        <strain evidence="2 3">DAOM 197198</strain>
    </source>
</reference>
<dbReference type="AlphaFoldDB" id="A0A2P4Q7N0"/>
<organism evidence="2 3">
    <name type="scientific">Rhizophagus irregularis (strain DAOM 181602 / DAOM 197198 / MUCL 43194)</name>
    <name type="common">Arbuscular mycorrhizal fungus</name>
    <name type="synonym">Glomus intraradices</name>
    <dbReference type="NCBI Taxonomy" id="747089"/>
    <lineage>
        <taxon>Eukaryota</taxon>
        <taxon>Fungi</taxon>
        <taxon>Fungi incertae sedis</taxon>
        <taxon>Mucoromycota</taxon>
        <taxon>Glomeromycotina</taxon>
        <taxon>Glomeromycetes</taxon>
        <taxon>Glomerales</taxon>
        <taxon>Glomeraceae</taxon>
        <taxon>Rhizophagus</taxon>
    </lineage>
</organism>
<evidence type="ECO:0000313" key="2">
    <source>
        <dbReference type="EMBL" id="POG73637.1"/>
    </source>
</evidence>
<dbReference type="Proteomes" id="UP000018888">
    <property type="component" value="Unassembled WGS sequence"/>
</dbReference>
<dbReference type="EMBL" id="AUPC02000081">
    <property type="protein sequence ID" value="POG73637.1"/>
    <property type="molecule type" value="Genomic_DNA"/>
</dbReference>
<keyword evidence="3" id="KW-1185">Reference proteome</keyword>
<evidence type="ECO:0000313" key="3">
    <source>
        <dbReference type="Proteomes" id="UP000018888"/>
    </source>
</evidence>
<feature type="transmembrane region" description="Helical" evidence="1">
    <location>
        <begin position="7"/>
        <end position="25"/>
    </location>
</feature>
<evidence type="ECO:0000256" key="1">
    <source>
        <dbReference type="SAM" id="Phobius"/>
    </source>
</evidence>
<reference evidence="2 3" key="2">
    <citation type="journal article" date="2018" name="New Phytol.">
        <title>High intraspecific genome diversity in the model arbuscular mycorrhizal symbiont Rhizophagus irregularis.</title>
        <authorList>
            <person name="Chen E.C.H."/>
            <person name="Morin E."/>
            <person name="Beaudet D."/>
            <person name="Noel J."/>
            <person name="Yildirir G."/>
            <person name="Ndikumana S."/>
            <person name="Charron P."/>
            <person name="St-Onge C."/>
            <person name="Giorgi J."/>
            <person name="Kruger M."/>
            <person name="Marton T."/>
            <person name="Ropars J."/>
            <person name="Grigoriev I.V."/>
            <person name="Hainaut M."/>
            <person name="Henrissat B."/>
            <person name="Roux C."/>
            <person name="Martin F."/>
            <person name="Corradi N."/>
        </authorList>
    </citation>
    <scope>NUCLEOTIDE SEQUENCE [LARGE SCALE GENOMIC DNA]</scope>
    <source>
        <strain evidence="2 3">DAOM 197198</strain>
    </source>
</reference>